<evidence type="ECO:0000313" key="1">
    <source>
        <dbReference type="EMBL" id="BCR83585.1"/>
    </source>
</evidence>
<reference evidence="1" key="1">
    <citation type="submission" date="2021-01" db="EMBL/GenBank/DDBJ databases">
        <authorList>
            <consortium name="Aspergillus chevalieri M1 genome sequencing consortium"/>
            <person name="Kazuki M."/>
            <person name="Futagami T."/>
        </authorList>
    </citation>
    <scope>NUCLEOTIDE SEQUENCE</scope>
    <source>
        <strain evidence="1">M1</strain>
    </source>
</reference>
<name>A0A7R7ZIF0_ASPCH</name>
<gene>
    <name evidence="1" type="ORF">ACHE_10987A</name>
</gene>
<organism evidence="1 2">
    <name type="scientific">Aspergillus chevalieri</name>
    <name type="common">Eurotium chevalieri</name>
    <dbReference type="NCBI Taxonomy" id="182096"/>
    <lineage>
        <taxon>Eukaryota</taxon>
        <taxon>Fungi</taxon>
        <taxon>Dikarya</taxon>
        <taxon>Ascomycota</taxon>
        <taxon>Pezizomycotina</taxon>
        <taxon>Eurotiomycetes</taxon>
        <taxon>Eurotiomycetidae</taxon>
        <taxon>Eurotiales</taxon>
        <taxon>Aspergillaceae</taxon>
        <taxon>Aspergillus</taxon>
        <taxon>Aspergillus subgen. Aspergillus</taxon>
    </lineage>
</organism>
<dbReference type="AlphaFoldDB" id="A0A7R7ZIF0"/>
<sequence>MSAEPQPPFHKQLFECTAVVLSIINNREPVESVDLGPLTEGLISLQDTLLGSLHISDSMLDPFYLLCLLPCKAFKEQILPGCNISVAGYKLRQLQDVLLALFHALSTYLSIIRCARGQFDGNTKARCMDCLSRAVDDLGKHETHLKGLKSLDLSVLLQITATQTCLLLYKNRLRDFEIGSLPSTSPFCDCISRGSNRTSSSPNDIIIIRLGESAKNRLAEYGELLLQEISQGHARKEDISARYKVVQERFERALKDLRRDEELELYETLTRGYRLDFTLPYAEMMHPDL</sequence>
<dbReference type="RefSeq" id="XP_043132107.1">
    <property type="nucleotide sequence ID" value="XM_043285374.1"/>
</dbReference>
<dbReference type="KEGG" id="ache:ACHE_10987A"/>
<dbReference type="EMBL" id="AP024416">
    <property type="protein sequence ID" value="BCR83585.1"/>
    <property type="molecule type" value="Genomic_DNA"/>
</dbReference>
<reference evidence="1" key="2">
    <citation type="submission" date="2021-02" db="EMBL/GenBank/DDBJ databases">
        <title>Aspergillus chevalieri M1 genome sequence.</title>
        <authorList>
            <person name="Kadooka C."/>
            <person name="Mori K."/>
            <person name="Futagami T."/>
        </authorList>
    </citation>
    <scope>NUCLEOTIDE SEQUENCE</scope>
    <source>
        <strain evidence="1">M1</strain>
    </source>
</reference>
<dbReference type="GeneID" id="66977944"/>
<evidence type="ECO:0000313" key="2">
    <source>
        <dbReference type="Proteomes" id="UP000637239"/>
    </source>
</evidence>
<protein>
    <submittedName>
        <fullName evidence="1">Uncharacterized protein</fullName>
    </submittedName>
</protein>
<keyword evidence="2" id="KW-1185">Reference proteome</keyword>
<accession>A0A7R7ZIF0</accession>
<dbReference type="Proteomes" id="UP000637239">
    <property type="component" value="Chromosome 1"/>
</dbReference>
<proteinExistence type="predicted"/>